<name>A0ABY7KQG6_9ACTN</name>
<dbReference type="Proteomes" id="UP001164439">
    <property type="component" value="Chromosome"/>
</dbReference>
<evidence type="ECO:0000259" key="2">
    <source>
        <dbReference type="Pfam" id="PF25000"/>
    </source>
</evidence>
<dbReference type="PANTHER" id="PTHR46082:SF6">
    <property type="entry name" value="AAA+ ATPASE DOMAIN-CONTAINING PROTEIN-RELATED"/>
    <property type="match status" value="1"/>
</dbReference>
<proteinExistence type="predicted"/>
<dbReference type="SUPFAM" id="SSF52540">
    <property type="entry name" value="P-loop containing nucleoside triphosphate hydrolases"/>
    <property type="match status" value="1"/>
</dbReference>
<dbReference type="Pfam" id="PF25000">
    <property type="entry name" value="DUF7779"/>
    <property type="match status" value="1"/>
</dbReference>
<dbReference type="InterPro" id="IPR027417">
    <property type="entry name" value="P-loop_NTPase"/>
</dbReference>
<gene>
    <name evidence="3" type="ORF">STRCI_008467</name>
</gene>
<reference evidence="3" key="1">
    <citation type="submission" date="2022-12" db="EMBL/GenBank/DDBJ databases">
        <authorList>
            <person name="Ruckert C."/>
            <person name="Busche T."/>
            <person name="Kalinowski J."/>
            <person name="Wittmann C."/>
        </authorList>
    </citation>
    <scope>NUCLEOTIDE SEQUENCE</scope>
    <source>
        <strain evidence="3">DSM 40467</strain>
    </source>
</reference>
<dbReference type="Pfam" id="PF13374">
    <property type="entry name" value="TPR_10"/>
    <property type="match status" value="2"/>
</dbReference>
<dbReference type="EMBL" id="CP114413">
    <property type="protein sequence ID" value="WAZ26820.1"/>
    <property type="molecule type" value="Genomic_DNA"/>
</dbReference>
<evidence type="ECO:0000313" key="3">
    <source>
        <dbReference type="EMBL" id="WAZ26820.1"/>
    </source>
</evidence>
<dbReference type="PANTHER" id="PTHR46082">
    <property type="entry name" value="ATP/GTP-BINDING PROTEIN-RELATED"/>
    <property type="match status" value="1"/>
</dbReference>
<dbReference type="InterPro" id="IPR053137">
    <property type="entry name" value="NLR-like"/>
</dbReference>
<sequence length="741" mass="79051">MEPPADDAGTVRGDLIDFREGSFHAPVLGEGVQHNHFGAPRNPVSWPHQVGTIPAQAACFQDRAESARLASALTGGGSAVITQTAPVGVMVGLGGVGKTQLAARYARTLWRAGGLDVLVWITASSSESIVDGYAAAATDLIGTVPSDRVRAALAFLAWLEPKAGQSPCRWLVVLDDVSDPADLDGRWPPASPTGRVLVTTRRQEAALTTGRHHIPVGLYTSKESLAYLTHALPHAESAVELAALAQDLGHLPLALSQAAAYLTDTGTRAGEYRRLLADRTTTLRDAAPDTLPDGQHLTVAVTWSLSIDHADRLRPPGLARPLLQLAAFLDPNGIPDTVLESVPARTYLAHHRTSHTASPGPAGATAEPAQVSERDVGLALSALRRLSLIQHHPATPQTAVRVHRLVQRAVRDALSGARCDDAARAAADALAAAWPYVERDTSLAGLLRDNTAALASCAEDTLYRPRAHPVLYRAGRSLGKGGQVAAARDYHRRLVTATTERLGPDHPDTLTARYGLARWTGQCGDAVRAAALFSELLKDMVHVLGSDHPDTLGTRHNLAYSWGQAGDVARAAAAFAELLNDRTRVLGAHHPHTLDTRSNVARWRGEAGDAPGAAAAFTELLKDRTRILDPTTRTPSAPETTLPGGVSDMVQVLGPEHPSTLITRETLAEWQGEAGDPARAVAALTDVVQDMTRILGADHPRCIASRKSLAHWRERQNPGQKDCGPPRRGWKNLMIFMLPLV</sequence>
<protein>
    <submittedName>
        <fullName evidence="3">Tetratricopeptide repeat protein</fullName>
    </submittedName>
</protein>
<evidence type="ECO:0000259" key="1">
    <source>
        <dbReference type="Pfam" id="PF00931"/>
    </source>
</evidence>
<keyword evidence="4" id="KW-1185">Reference proteome</keyword>
<accession>A0ABY7KQG6</accession>
<dbReference type="InterPro" id="IPR056681">
    <property type="entry name" value="DUF7779"/>
</dbReference>
<feature type="domain" description="DUF7779" evidence="2">
    <location>
        <begin position="319"/>
        <end position="416"/>
    </location>
</feature>
<dbReference type="InterPro" id="IPR011990">
    <property type="entry name" value="TPR-like_helical_dom_sf"/>
</dbReference>
<dbReference type="Gene3D" id="1.25.40.10">
    <property type="entry name" value="Tetratricopeptide repeat domain"/>
    <property type="match status" value="2"/>
</dbReference>
<dbReference type="Gene3D" id="3.40.50.300">
    <property type="entry name" value="P-loop containing nucleotide triphosphate hydrolases"/>
    <property type="match status" value="1"/>
</dbReference>
<dbReference type="SUPFAM" id="SSF48452">
    <property type="entry name" value="TPR-like"/>
    <property type="match status" value="1"/>
</dbReference>
<dbReference type="Pfam" id="PF00931">
    <property type="entry name" value="NB-ARC"/>
    <property type="match status" value="1"/>
</dbReference>
<organism evidence="3 4">
    <name type="scientific">Streptomyces cinnabarinus</name>
    <dbReference type="NCBI Taxonomy" id="67287"/>
    <lineage>
        <taxon>Bacteria</taxon>
        <taxon>Bacillati</taxon>
        <taxon>Actinomycetota</taxon>
        <taxon>Actinomycetes</taxon>
        <taxon>Kitasatosporales</taxon>
        <taxon>Streptomycetaceae</taxon>
        <taxon>Streptomyces</taxon>
    </lineage>
</organism>
<feature type="domain" description="NB-ARC" evidence="1">
    <location>
        <begin position="90"/>
        <end position="212"/>
    </location>
</feature>
<evidence type="ECO:0000313" key="4">
    <source>
        <dbReference type="Proteomes" id="UP001164439"/>
    </source>
</evidence>
<dbReference type="RefSeq" id="WP_269664306.1">
    <property type="nucleotide sequence ID" value="NZ_CP114413.1"/>
</dbReference>
<dbReference type="InterPro" id="IPR002182">
    <property type="entry name" value="NB-ARC"/>
</dbReference>